<evidence type="ECO:0000313" key="4">
    <source>
        <dbReference type="Proteomes" id="UP000236584"/>
    </source>
</evidence>
<keyword evidence="1" id="KW-0233">DNA recombination</keyword>
<dbReference type="Gene3D" id="1.10.443.10">
    <property type="entry name" value="Intergrase catalytic core"/>
    <property type="match status" value="1"/>
</dbReference>
<dbReference type="PANTHER" id="PTHR30349:SF87">
    <property type="entry name" value="TRANSPOSASE A"/>
    <property type="match status" value="1"/>
</dbReference>
<evidence type="ECO:0000259" key="2">
    <source>
        <dbReference type="PROSITE" id="PS51898"/>
    </source>
</evidence>
<dbReference type="InterPro" id="IPR002104">
    <property type="entry name" value="Integrase_catalytic"/>
</dbReference>
<dbReference type="Pfam" id="PF00589">
    <property type="entry name" value="Phage_integrase"/>
    <property type="match status" value="1"/>
</dbReference>
<proteinExistence type="predicted"/>
<evidence type="ECO:0000313" key="3">
    <source>
        <dbReference type="EMBL" id="AUV82888.1"/>
    </source>
</evidence>
<dbReference type="CDD" id="cd00397">
    <property type="entry name" value="DNA_BRE_C"/>
    <property type="match status" value="1"/>
</dbReference>
<accession>A0A2I8VLU6</accession>
<dbReference type="SUPFAM" id="SSF56349">
    <property type="entry name" value="DNA breaking-rejoining enzymes"/>
    <property type="match status" value="1"/>
</dbReference>
<dbReference type="PROSITE" id="PS51898">
    <property type="entry name" value="TYR_RECOMBINASE"/>
    <property type="match status" value="1"/>
</dbReference>
<dbReference type="RefSeq" id="WP_103426577.1">
    <property type="nucleotide sequence ID" value="NZ_CP026309.1"/>
</dbReference>
<name>A0A2I8VLU6_9EURY</name>
<dbReference type="InterPro" id="IPR011010">
    <property type="entry name" value="DNA_brk_join_enz"/>
</dbReference>
<dbReference type="AlphaFoldDB" id="A0A2I8VLU6"/>
<dbReference type="InterPro" id="IPR050090">
    <property type="entry name" value="Tyrosine_recombinase_XerCD"/>
</dbReference>
<evidence type="ECO:0000256" key="1">
    <source>
        <dbReference type="ARBA" id="ARBA00023172"/>
    </source>
</evidence>
<dbReference type="GO" id="GO:0006310">
    <property type="term" value="P:DNA recombination"/>
    <property type="evidence" value="ECO:0007669"/>
    <property type="project" value="UniProtKB-KW"/>
</dbReference>
<dbReference type="InterPro" id="IPR013762">
    <property type="entry name" value="Integrase-like_cat_sf"/>
</dbReference>
<gene>
    <name evidence="3" type="ORF">C2R22_15615</name>
</gene>
<feature type="domain" description="Tyr recombinase" evidence="2">
    <location>
        <begin position="143"/>
        <end position="334"/>
    </location>
</feature>
<dbReference type="KEGG" id="srub:C2R22_15615"/>
<protein>
    <submittedName>
        <fullName evidence="3">Integrase</fullName>
    </submittedName>
</protein>
<keyword evidence="4" id="KW-1185">Reference proteome</keyword>
<dbReference type="OrthoDB" id="144892at2157"/>
<dbReference type="GO" id="GO:0015074">
    <property type="term" value="P:DNA integration"/>
    <property type="evidence" value="ECO:0007669"/>
    <property type="project" value="InterPro"/>
</dbReference>
<organism evidence="3 4">
    <name type="scientific">Salinigranum rubrum</name>
    <dbReference type="NCBI Taxonomy" id="755307"/>
    <lineage>
        <taxon>Archaea</taxon>
        <taxon>Methanobacteriati</taxon>
        <taxon>Methanobacteriota</taxon>
        <taxon>Stenosarchaea group</taxon>
        <taxon>Halobacteria</taxon>
        <taxon>Halobacteriales</taxon>
        <taxon>Haloferacaceae</taxon>
        <taxon>Salinigranum</taxon>
    </lineage>
</organism>
<reference evidence="3 4" key="1">
    <citation type="submission" date="2018-01" db="EMBL/GenBank/DDBJ databases">
        <title>Complete genome sequence of Salinigranum rubrum GX10T, an extremely halophilic archaeon isolated from a marine solar saltern.</title>
        <authorList>
            <person name="Han S."/>
        </authorList>
    </citation>
    <scope>NUCLEOTIDE SEQUENCE [LARGE SCALE GENOMIC DNA]</scope>
    <source>
        <strain evidence="3 4">GX10</strain>
    </source>
</reference>
<dbReference type="GeneID" id="35593549"/>
<sequence>MNVDDTNNTARKLERQWELLEEADINDTDRKTIARFVRVQRKGNEALEKNTLIADLSRLRCASTWSESPLVEMNYADVQDLMDFLLTSKRQGGRGLSPDGTAFNGYKDIFRVFFRWLTEQPNQSDFPFWEEIETKSQSINRIDEEQLLSEEDINLLKEGTRNPRDATIIEFLADSGARITLATQLRVKDIHDLDTKRPYFTPNPNGEGHKGAPDKQYPILRSRADIRAWINQYHPDPRPIAPLWPVLRGYDVGNPQDCAVSSDSLRGALSRAAGRVDIEKPVNPHNFRHMAITRLSQEGYSPQEIRHIAGWADDRMLEKYDNTNDRRRNEQIGLKAGFLDETEAETGPSVPQSCGNCRETLAPEARFCPRCGTSTTEKAIEALQEQDNRIFESAVGADDELATAVLQLRELFEEYPVLREVTLSV</sequence>
<dbReference type="GO" id="GO:0003677">
    <property type="term" value="F:DNA binding"/>
    <property type="evidence" value="ECO:0007669"/>
    <property type="project" value="InterPro"/>
</dbReference>
<dbReference type="PANTHER" id="PTHR30349">
    <property type="entry name" value="PHAGE INTEGRASE-RELATED"/>
    <property type="match status" value="1"/>
</dbReference>
<dbReference type="EMBL" id="CP026309">
    <property type="protein sequence ID" value="AUV82888.1"/>
    <property type="molecule type" value="Genomic_DNA"/>
</dbReference>
<dbReference type="Proteomes" id="UP000236584">
    <property type="component" value="Chromosome"/>
</dbReference>